<sequence>MSAAPVDPEAVLSTPRLRMEPLRGAHAAELFPLLADPRLYHFIPQDPPATVAALEQRYARLERRSSDDGTQVWLNWALRAIQLPGEPLVGTVQATVLADRRAFIAYEIGVPFQQRGFAAEACARLLALLFDDYRVQRVQAEIDSLNLSSIRLMQRLGFIEAGLQREADHFKGRSSDEVRYVLDAPTRAPPHASRPAR</sequence>
<dbReference type="PROSITE" id="PS51186">
    <property type="entry name" value="GNAT"/>
    <property type="match status" value="1"/>
</dbReference>
<dbReference type="Gene3D" id="3.40.630.30">
    <property type="match status" value="1"/>
</dbReference>
<evidence type="ECO:0000259" key="1">
    <source>
        <dbReference type="PROSITE" id="PS51186"/>
    </source>
</evidence>
<dbReference type="PANTHER" id="PTHR43441">
    <property type="entry name" value="RIBOSOMAL-PROTEIN-SERINE ACETYLTRANSFERASE"/>
    <property type="match status" value="1"/>
</dbReference>
<keyword evidence="3" id="KW-1185">Reference proteome</keyword>
<reference evidence="2 3" key="1">
    <citation type="submission" date="2020-05" db="EMBL/GenBank/DDBJ databases">
        <title>Aquincola sp. isolate from soil.</title>
        <authorList>
            <person name="Han J."/>
            <person name="Kim D.-U."/>
        </authorList>
    </citation>
    <scope>NUCLEOTIDE SEQUENCE [LARGE SCALE GENOMIC DNA]</scope>
    <source>
        <strain evidence="2 3">S2</strain>
    </source>
</reference>
<accession>A0ABX2EE58</accession>
<dbReference type="InterPro" id="IPR000182">
    <property type="entry name" value="GNAT_dom"/>
</dbReference>
<dbReference type="InterPro" id="IPR051908">
    <property type="entry name" value="Ribosomal_N-acetyltransferase"/>
</dbReference>
<evidence type="ECO:0000313" key="3">
    <source>
        <dbReference type="Proteomes" id="UP000737171"/>
    </source>
</evidence>
<protein>
    <submittedName>
        <fullName evidence="2">GNAT family N-acetyltransferase</fullName>
    </submittedName>
</protein>
<dbReference type="PANTHER" id="PTHR43441:SF2">
    <property type="entry name" value="FAMILY ACETYLTRANSFERASE, PUTATIVE (AFU_ORTHOLOGUE AFUA_7G00850)-RELATED"/>
    <property type="match status" value="1"/>
</dbReference>
<dbReference type="Pfam" id="PF13302">
    <property type="entry name" value="Acetyltransf_3"/>
    <property type="match status" value="1"/>
</dbReference>
<name>A0ABX2EE58_9BURK</name>
<feature type="domain" description="N-acetyltransferase" evidence="1">
    <location>
        <begin position="37"/>
        <end position="185"/>
    </location>
</feature>
<dbReference type="RefSeq" id="WP_173122004.1">
    <property type="nucleotide sequence ID" value="NZ_JABRWJ010000002.1"/>
</dbReference>
<organism evidence="2 3">
    <name type="scientific">Pseudaquabacterium terrae</name>
    <dbReference type="NCBI Taxonomy" id="2732868"/>
    <lineage>
        <taxon>Bacteria</taxon>
        <taxon>Pseudomonadati</taxon>
        <taxon>Pseudomonadota</taxon>
        <taxon>Betaproteobacteria</taxon>
        <taxon>Burkholderiales</taxon>
        <taxon>Sphaerotilaceae</taxon>
        <taxon>Pseudaquabacterium</taxon>
    </lineage>
</organism>
<proteinExistence type="predicted"/>
<dbReference type="Proteomes" id="UP000737171">
    <property type="component" value="Unassembled WGS sequence"/>
</dbReference>
<dbReference type="InterPro" id="IPR016181">
    <property type="entry name" value="Acyl_CoA_acyltransferase"/>
</dbReference>
<dbReference type="EMBL" id="JABRWJ010000002">
    <property type="protein sequence ID" value="NRF66910.1"/>
    <property type="molecule type" value="Genomic_DNA"/>
</dbReference>
<dbReference type="SUPFAM" id="SSF55729">
    <property type="entry name" value="Acyl-CoA N-acyltransferases (Nat)"/>
    <property type="match status" value="1"/>
</dbReference>
<comment type="caution">
    <text evidence="2">The sequence shown here is derived from an EMBL/GenBank/DDBJ whole genome shotgun (WGS) entry which is preliminary data.</text>
</comment>
<gene>
    <name evidence="2" type="ORF">HLB44_07940</name>
</gene>
<evidence type="ECO:0000313" key="2">
    <source>
        <dbReference type="EMBL" id="NRF66910.1"/>
    </source>
</evidence>